<dbReference type="NCBIfam" id="NF001099">
    <property type="entry name" value="PRK00132.1"/>
    <property type="match status" value="1"/>
</dbReference>
<keyword evidence="3 5" id="KW-0687">Ribonucleoprotein</keyword>
<dbReference type="Pfam" id="PF00380">
    <property type="entry name" value="Ribosomal_S9"/>
    <property type="match status" value="1"/>
</dbReference>
<dbReference type="AlphaFoldDB" id="A0A6L6UEN4"/>
<dbReference type="InterPro" id="IPR014721">
    <property type="entry name" value="Ribsml_uS5_D2-typ_fold_subgr"/>
</dbReference>
<dbReference type="GO" id="GO:0003723">
    <property type="term" value="F:RNA binding"/>
    <property type="evidence" value="ECO:0007669"/>
    <property type="project" value="TreeGrafter"/>
</dbReference>
<dbReference type="InterPro" id="IPR020568">
    <property type="entry name" value="Ribosomal_Su5_D2-typ_SF"/>
</dbReference>
<accession>A0A6L6UEN4</accession>
<dbReference type="HAMAP" id="MF_00532_B">
    <property type="entry name" value="Ribosomal_uS9_B"/>
    <property type="match status" value="1"/>
</dbReference>
<comment type="caution">
    <text evidence="6">The sequence shown here is derived from an EMBL/GenBank/DDBJ whole genome shotgun (WGS) entry which is preliminary data.</text>
</comment>
<proteinExistence type="inferred from homology"/>
<protein>
    <recommendedName>
        <fullName evidence="4 5">Small ribosomal subunit protein uS9</fullName>
    </recommendedName>
</protein>
<evidence type="ECO:0000256" key="4">
    <source>
        <dbReference type="ARBA" id="ARBA00035259"/>
    </source>
</evidence>
<organism evidence="6 7">
    <name type="scientific">Winogradskyella endarachnes</name>
    <dbReference type="NCBI Taxonomy" id="2681965"/>
    <lineage>
        <taxon>Bacteria</taxon>
        <taxon>Pseudomonadati</taxon>
        <taxon>Bacteroidota</taxon>
        <taxon>Flavobacteriia</taxon>
        <taxon>Flavobacteriales</taxon>
        <taxon>Flavobacteriaceae</taxon>
        <taxon>Winogradskyella</taxon>
    </lineage>
</organism>
<dbReference type="SUPFAM" id="SSF54211">
    <property type="entry name" value="Ribosomal protein S5 domain 2-like"/>
    <property type="match status" value="1"/>
</dbReference>
<name>A0A6L6UEN4_9FLAO</name>
<keyword evidence="7" id="KW-1185">Reference proteome</keyword>
<dbReference type="PANTHER" id="PTHR21569">
    <property type="entry name" value="RIBOSOMAL PROTEIN S9"/>
    <property type="match status" value="1"/>
</dbReference>
<evidence type="ECO:0000256" key="1">
    <source>
        <dbReference type="ARBA" id="ARBA00005251"/>
    </source>
</evidence>
<gene>
    <name evidence="5 6" type="primary">rpsI</name>
    <name evidence="6" type="ORF">GN138_12595</name>
</gene>
<dbReference type="FunFam" id="3.30.230.10:FF:000001">
    <property type="entry name" value="30S ribosomal protein S9"/>
    <property type="match status" value="1"/>
</dbReference>
<keyword evidence="2 5" id="KW-0689">Ribosomal protein</keyword>
<evidence type="ECO:0000313" key="7">
    <source>
        <dbReference type="Proteomes" id="UP000478208"/>
    </source>
</evidence>
<evidence type="ECO:0000256" key="3">
    <source>
        <dbReference type="ARBA" id="ARBA00023274"/>
    </source>
</evidence>
<dbReference type="Proteomes" id="UP000478208">
    <property type="component" value="Unassembled WGS sequence"/>
</dbReference>
<sequence>MEVIHKIGRRKTAVARVYVAQGSGKITVNKKDMADYFSTATLQYKVNQPLALTNNDGNFDITVNVYGGGITGQAEAIRLGLSRAMCELDPENRLVLKPEGLLTRDPRMVERKKFGQKKARKKFQFSKR</sequence>
<dbReference type="InterPro" id="IPR023035">
    <property type="entry name" value="Ribosomal_uS9_bac/plastid"/>
</dbReference>
<evidence type="ECO:0000256" key="5">
    <source>
        <dbReference type="HAMAP-Rule" id="MF_00532"/>
    </source>
</evidence>
<evidence type="ECO:0000256" key="2">
    <source>
        <dbReference type="ARBA" id="ARBA00022980"/>
    </source>
</evidence>
<dbReference type="RefSeq" id="WP_157364360.1">
    <property type="nucleotide sequence ID" value="NZ_WOWS01000005.1"/>
</dbReference>
<dbReference type="Gene3D" id="3.30.230.10">
    <property type="match status" value="1"/>
</dbReference>
<reference evidence="6 7" key="1">
    <citation type="submission" date="2019-12" db="EMBL/GenBank/DDBJ databases">
        <authorList>
            <person name="Li J."/>
        </authorList>
    </citation>
    <scope>NUCLEOTIDE SEQUENCE [LARGE SCALE GENOMIC DNA]</scope>
    <source>
        <strain evidence="6 7">HL2-2</strain>
    </source>
</reference>
<dbReference type="GO" id="GO:0006412">
    <property type="term" value="P:translation"/>
    <property type="evidence" value="ECO:0007669"/>
    <property type="project" value="UniProtKB-UniRule"/>
</dbReference>
<evidence type="ECO:0000313" key="6">
    <source>
        <dbReference type="EMBL" id="MUU79287.1"/>
    </source>
</evidence>
<dbReference type="GO" id="GO:0022627">
    <property type="term" value="C:cytosolic small ribosomal subunit"/>
    <property type="evidence" value="ECO:0007669"/>
    <property type="project" value="TreeGrafter"/>
</dbReference>
<dbReference type="PANTHER" id="PTHR21569:SF1">
    <property type="entry name" value="SMALL RIBOSOMAL SUBUNIT PROTEIN US9M"/>
    <property type="match status" value="1"/>
</dbReference>
<dbReference type="InterPro" id="IPR000754">
    <property type="entry name" value="Ribosomal_uS9"/>
</dbReference>
<dbReference type="EMBL" id="WOWS01000005">
    <property type="protein sequence ID" value="MUU79287.1"/>
    <property type="molecule type" value="Genomic_DNA"/>
</dbReference>
<dbReference type="GO" id="GO:0003735">
    <property type="term" value="F:structural constituent of ribosome"/>
    <property type="evidence" value="ECO:0007669"/>
    <property type="project" value="InterPro"/>
</dbReference>
<comment type="similarity">
    <text evidence="1 5">Belongs to the universal ribosomal protein uS9 family.</text>
</comment>